<dbReference type="Proteomes" id="UP001157961">
    <property type="component" value="Unassembled WGS sequence"/>
</dbReference>
<dbReference type="RefSeq" id="WP_346770602.1">
    <property type="nucleotide sequence ID" value="NZ_FXTY01000002.1"/>
</dbReference>
<organism evidence="2 3">
    <name type="scientific">Shimia sagamensis</name>
    <dbReference type="NCBI Taxonomy" id="1566352"/>
    <lineage>
        <taxon>Bacteria</taxon>
        <taxon>Pseudomonadati</taxon>
        <taxon>Pseudomonadota</taxon>
        <taxon>Alphaproteobacteria</taxon>
        <taxon>Rhodobacterales</taxon>
        <taxon>Roseobacteraceae</taxon>
    </lineage>
</organism>
<evidence type="ECO:0000313" key="3">
    <source>
        <dbReference type="Proteomes" id="UP001157961"/>
    </source>
</evidence>
<comment type="caution">
    <text evidence="2">The sequence shown here is derived from an EMBL/GenBank/DDBJ whole genome shotgun (WGS) entry which is preliminary data.</text>
</comment>
<evidence type="ECO:0000259" key="1">
    <source>
        <dbReference type="Pfam" id="PF20056"/>
    </source>
</evidence>
<gene>
    <name evidence="2" type="ORF">SAMN06265373_102714</name>
</gene>
<protein>
    <recommendedName>
        <fullName evidence="1">DUF6455 domain-containing protein</fullName>
    </recommendedName>
</protein>
<dbReference type="Pfam" id="PF20056">
    <property type="entry name" value="DUF6455"/>
    <property type="match status" value="1"/>
</dbReference>
<dbReference type="InterPro" id="IPR045601">
    <property type="entry name" value="DUF6455"/>
</dbReference>
<feature type="domain" description="DUF6455" evidence="1">
    <location>
        <begin position="6"/>
        <end position="87"/>
    </location>
</feature>
<accession>A0ABY1NQK4</accession>
<sequence>MGNVQPLGDPVTHFWLTRSMARVLGVSLSEAMLDQRLSAEDYAAMVTRCRMCPHTEACQSFLGQQAGAKKDAPDFCCHAELFEKLAAG</sequence>
<name>A0ABY1NQK4_9RHOB</name>
<proteinExistence type="predicted"/>
<reference evidence="2 3" key="1">
    <citation type="submission" date="2017-05" db="EMBL/GenBank/DDBJ databases">
        <authorList>
            <person name="Varghese N."/>
            <person name="Submissions S."/>
        </authorList>
    </citation>
    <scope>NUCLEOTIDE SEQUENCE [LARGE SCALE GENOMIC DNA]</scope>
    <source>
        <strain evidence="2 3">DSM 29734</strain>
    </source>
</reference>
<dbReference type="EMBL" id="FXTY01000002">
    <property type="protein sequence ID" value="SMP14646.1"/>
    <property type="molecule type" value="Genomic_DNA"/>
</dbReference>
<keyword evidence="3" id="KW-1185">Reference proteome</keyword>
<evidence type="ECO:0000313" key="2">
    <source>
        <dbReference type="EMBL" id="SMP14646.1"/>
    </source>
</evidence>